<comment type="subcellular location">
    <subcellularLocation>
        <location evidence="1">Membrane</location>
    </subcellularLocation>
</comment>
<evidence type="ECO:0000256" key="3">
    <source>
        <dbReference type="ARBA" id="ARBA00022685"/>
    </source>
</evidence>
<organism evidence="18 19">
    <name type="scientific">Strongylocentrotus purpuratus</name>
    <name type="common">Purple sea urchin</name>
    <dbReference type="NCBI Taxonomy" id="7668"/>
    <lineage>
        <taxon>Eukaryota</taxon>
        <taxon>Metazoa</taxon>
        <taxon>Echinodermata</taxon>
        <taxon>Eleutherozoa</taxon>
        <taxon>Echinozoa</taxon>
        <taxon>Echinoidea</taxon>
        <taxon>Euechinoidea</taxon>
        <taxon>Echinacea</taxon>
        <taxon>Camarodonta</taxon>
        <taxon>Echinidea</taxon>
        <taxon>Strongylocentrotidae</taxon>
        <taxon>Strongylocentrotus</taxon>
    </lineage>
</organism>
<protein>
    <recommendedName>
        <fullName evidence="17">P/Homo B domain-containing protein</fullName>
    </recommendedName>
</protein>
<keyword evidence="7 13" id="KW-0720">Serine protease</keyword>
<sequence length="1069" mass="117804">MEITRTREHYRCSCVLVQLQVQLTVFIFWIALAHPSGALYLDFRSNHQLDQDSSNVPRDELGHETLSWAVKIQHQTHRKNVNRTHVDLLADVIAEDLRLKNYGQVGELMGHYLFAAESYHEALNGSMERDLVGKIRGKAERALARHPMIEWFNQQTIRRRFKRSLVFTDPSYPNQWHLHNSKNAGMDINVTGIWEHNITGLGVTVAVIDDGLEWTNEDIAENYCAEGSWDLNSNDDNPAPEMRIKDGKQSQNRHGTRCAGEIGAARNNVCGVGVSFSSRVSGIRLLDGPMTDSLEATAFNKFMYINDIYSCSWGPDDDGKTVDGPHTLAKAALQHGVTYGRRGRGSIFVVASGNGGKNGDNCNYDGYANSMYTVTIGAVDEKGQMPFYAEECSSLFAVTFSSGSRPQRNILTTDWTLGPGTGCTNTHTGTSAAAPLAAGMISLMLEAKPCLSWRDVQHIIVYSALKIDQKKGEWTVNAAGFHHSHKHGFGVLKAWRLVNAAKVWPSVPWLTSVVSPTLKVHRGIPTSQAGSQLMVEYEVTNSTARVNELSTLEHVLITVSLAHTMRGKLKIELICPSGTRSVIGARRKKDNSRDGLKNWTFSTVRCWGEDPVGVWQLIITDFSTGGGGVLEEWTLAVYGSNMKPQDVEQRKAVVAESYGGEFLDTNLTEPCSFYWAATIEEETYLSMKTIKFLLLISAFATVLALYYSLEQAFCTDEEKRNHATKLGLEKPSGGHPGENQELLEEQNIPMEDLTCDLTSVDLQEVTADTGQGLAVDAMYTCRVPVVCIERDEEDFGEELGRSRVTGEGYLTNVQSGVCSDSKNLLTDPARNECVSVQPAGTYIQRTGIDSLPYTPPHKSVETSDFPHCSASQKNVSLEIQAAASQLARLDEVPVNRPITSHDTDVQPLIQTTCTEQSTLLVNSIEASSIQPTKLPETLHSNFDVESGNEITAPSMFTSDSTDSAPHHTLSSEKFVDLEDVPLVHLADGIKELANTKELLNERAIVLDKSQGYPLEWDVLTSSALDDWTTPTFDAFQPVSTDTATNEGDEIVSGVQGVDVRCQTPPFLSH</sequence>
<dbReference type="PANTHER" id="PTHR42884:SF28">
    <property type="entry name" value="PROPROTEIN CONVERTASE SUBTILISIN_KEXIN TYPE 7"/>
    <property type="match status" value="1"/>
</dbReference>
<dbReference type="EnsemblMetazoa" id="XM_030977529">
    <property type="protein sequence ID" value="XP_030833389"/>
    <property type="gene ID" value="LOC585040"/>
</dbReference>
<dbReference type="Gene3D" id="3.40.50.200">
    <property type="entry name" value="Peptidase S8/S53 domain"/>
    <property type="match status" value="1"/>
</dbReference>
<dbReference type="InterPro" id="IPR015500">
    <property type="entry name" value="Peptidase_S8_subtilisin-rel"/>
</dbReference>
<dbReference type="GO" id="GO:0004252">
    <property type="term" value="F:serine-type endopeptidase activity"/>
    <property type="evidence" value="ECO:0000318"/>
    <property type="project" value="GO_Central"/>
</dbReference>
<dbReference type="InterPro" id="IPR000209">
    <property type="entry name" value="Peptidase_S8/S53_dom"/>
</dbReference>
<dbReference type="GO" id="GO:0005802">
    <property type="term" value="C:trans-Golgi network"/>
    <property type="evidence" value="ECO:0000318"/>
    <property type="project" value="GO_Central"/>
</dbReference>
<keyword evidence="9 16" id="KW-0472">Membrane</keyword>
<evidence type="ECO:0000256" key="9">
    <source>
        <dbReference type="ARBA" id="ARBA00023136"/>
    </source>
</evidence>
<dbReference type="GeneID" id="585040"/>
<evidence type="ECO:0000256" key="4">
    <source>
        <dbReference type="ARBA" id="ARBA00022692"/>
    </source>
</evidence>
<evidence type="ECO:0000256" key="2">
    <source>
        <dbReference type="ARBA" id="ARBA00022670"/>
    </source>
</evidence>
<dbReference type="GO" id="GO:0000139">
    <property type="term" value="C:Golgi membrane"/>
    <property type="evidence" value="ECO:0000318"/>
    <property type="project" value="GO_Central"/>
</dbReference>
<dbReference type="InterPro" id="IPR023828">
    <property type="entry name" value="Peptidase_S8_Ser-AS"/>
</dbReference>
<name>A0A7M7NAB2_STRPU</name>
<dbReference type="SUPFAM" id="SSF49785">
    <property type="entry name" value="Galactose-binding domain-like"/>
    <property type="match status" value="1"/>
</dbReference>
<dbReference type="EnsemblMetazoa" id="XM_030977527">
    <property type="protein sequence ID" value="XP_030833387"/>
    <property type="gene ID" value="LOC585040"/>
</dbReference>
<dbReference type="PROSITE" id="PS00136">
    <property type="entry name" value="SUBTILASE_ASP"/>
    <property type="match status" value="1"/>
</dbReference>
<dbReference type="Proteomes" id="UP000007110">
    <property type="component" value="Unassembled WGS sequence"/>
</dbReference>
<dbReference type="GO" id="GO:0016485">
    <property type="term" value="P:protein processing"/>
    <property type="evidence" value="ECO:0000318"/>
    <property type="project" value="GO_Central"/>
</dbReference>
<evidence type="ECO:0000313" key="18">
    <source>
        <dbReference type="EnsemblMetazoa" id="XP_030833388"/>
    </source>
</evidence>
<keyword evidence="3" id="KW-0165">Cleavage on pair of basic residues</keyword>
<dbReference type="FunFam" id="2.60.120.260:FF:000026">
    <property type="entry name" value="proprotein convertase subtilisin/kexin type 7"/>
    <property type="match status" value="1"/>
</dbReference>
<dbReference type="PROSITE" id="PS00137">
    <property type="entry name" value="SUBTILASE_HIS"/>
    <property type="match status" value="1"/>
</dbReference>
<feature type="region of interest" description="Disordered" evidence="15">
    <location>
        <begin position="231"/>
        <end position="255"/>
    </location>
</feature>
<dbReference type="RefSeq" id="XP_030833387.1">
    <property type="nucleotide sequence ID" value="XM_030977527.1"/>
</dbReference>
<keyword evidence="6 13" id="KW-0378">Hydrolase</keyword>
<evidence type="ECO:0000313" key="19">
    <source>
        <dbReference type="Proteomes" id="UP000007110"/>
    </source>
</evidence>
<dbReference type="SUPFAM" id="SSF54897">
    <property type="entry name" value="Protease propeptides/inhibitors"/>
    <property type="match status" value="1"/>
</dbReference>
<evidence type="ECO:0000256" key="15">
    <source>
        <dbReference type="SAM" id="MobiDB-lite"/>
    </source>
</evidence>
<reference evidence="18" key="2">
    <citation type="submission" date="2021-01" db="UniProtKB">
        <authorList>
            <consortium name="EnsemblMetazoa"/>
        </authorList>
    </citation>
    <scope>IDENTIFICATION</scope>
</reference>
<dbReference type="PROSITE" id="PS51829">
    <property type="entry name" value="P_HOMO_B"/>
    <property type="match status" value="1"/>
</dbReference>
<dbReference type="EnsemblMetazoa" id="XM_030977528">
    <property type="protein sequence ID" value="XP_030833388"/>
    <property type="gene ID" value="LOC585040"/>
</dbReference>
<evidence type="ECO:0000256" key="6">
    <source>
        <dbReference type="ARBA" id="ARBA00022801"/>
    </source>
</evidence>
<dbReference type="InterPro" id="IPR032815">
    <property type="entry name" value="S8_pro-domain"/>
</dbReference>
<keyword evidence="4 16" id="KW-0812">Transmembrane</keyword>
<dbReference type="InterPro" id="IPR034182">
    <property type="entry name" value="Kexin/furin"/>
</dbReference>
<keyword evidence="8 16" id="KW-1133">Transmembrane helix</keyword>
<evidence type="ECO:0000256" key="12">
    <source>
        <dbReference type="PIRSR" id="PIRSR615500-1"/>
    </source>
</evidence>
<dbReference type="InParanoid" id="A0A7M7NAB2"/>
<evidence type="ECO:0000256" key="11">
    <source>
        <dbReference type="ARBA" id="ARBA00023180"/>
    </source>
</evidence>
<evidence type="ECO:0000256" key="16">
    <source>
        <dbReference type="SAM" id="Phobius"/>
    </source>
</evidence>
<evidence type="ECO:0000256" key="14">
    <source>
        <dbReference type="RuleBase" id="RU003355"/>
    </source>
</evidence>
<reference evidence="19" key="1">
    <citation type="submission" date="2015-02" db="EMBL/GenBank/DDBJ databases">
        <title>Genome sequencing for Strongylocentrotus purpuratus.</title>
        <authorList>
            <person name="Murali S."/>
            <person name="Liu Y."/>
            <person name="Vee V."/>
            <person name="English A."/>
            <person name="Wang M."/>
            <person name="Skinner E."/>
            <person name="Han Y."/>
            <person name="Muzny D.M."/>
            <person name="Worley K.C."/>
            <person name="Gibbs R.A."/>
        </authorList>
    </citation>
    <scope>NUCLEOTIDE SEQUENCE</scope>
</reference>
<dbReference type="Pfam" id="PF00082">
    <property type="entry name" value="Peptidase_S8"/>
    <property type="match status" value="1"/>
</dbReference>
<dbReference type="PRINTS" id="PR00723">
    <property type="entry name" value="SUBTILISIN"/>
</dbReference>
<feature type="active site" description="Charge relay system" evidence="12 13">
    <location>
        <position position="254"/>
    </location>
</feature>
<dbReference type="Gene3D" id="2.60.120.260">
    <property type="entry name" value="Galactose-binding domain-like"/>
    <property type="match status" value="1"/>
</dbReference>
<dbReference type="RefSeq" id="XP_030833389.1">
    <property type="nucleotide sequence ID" value="XM_030977529.1"/>
</dbReference>
<dbReference type="InterPro" id="IPR008979">
    <property type="entry name" value="Galactose-bd-like_sf"/>
</dbReference>
<comment type="similarity">
    <text evidence="13 14">Belongs to the peptidase S8 family.</text>
</comment>
<dbReference type="Pfam" id="PF16470">
    <property type="entry name" value="S8_pro-domain"/>
    <property type="match status" value="1"/>
</dbReference>
<keyword evidence="2 13" id="KW-0645">Protease</keyword>
<feature type="transmembrane region" description="Helical" evidence="16">
    <location>
        <begin position="20"/>
        <end position="41"/>
    </location>
</feature>
<evidence type="ECO:0000256" key="7">
    <source>
        <dbReference type="ARBA" id="ARBA00022825"/>
    </source>
</evidence>
<evidence type="ECO:0000256" key="10">
    <source>
        <dbReference type="ARBA" id="ARBA00023145"/>
    </source>
</evidence>
<dbReference type="FunFam" id="3.40.50.200:FF:000005">
    <property type="entry name" value="Proprotein convertase subtilisin/kexin type 7"/>
    <property type="match status" value="1"/>
</dbReference>
<dbReference type="InterPro" id="IPR036852">
    <property type="entry name" value="Peptidase_S8/S53_dom_sf"/>
</dbReference>
<dbReference type="CDD" id="cd04059">
    <property type="entry name" value="Peptidases_S8_Protein_convertases_Kexins_Furin-like"/>
    <property type="match status" value="1"/>
</dbReference>
<dbReference type="AlphaFoldDB" id="A0A7M7NAB2"/>
<evidence type="ECO:0000256" key="8">
    <source>
        <dbReference type="ARBA" id="ARBA00022989"/>
    </source>
</evidence>
<feature type="active site" description="Charge relay system" evidence="12 13">
    <location>
        <position position="431"/>
    </location>
</feature>
<dbReference type="InterPro" id="IPR038466">
    <property type="entry name" value="S8_pro-domain_sf"/>
</dbReference>
<feature type="domain" description="P/Homo B" evidence="17">
    <location>
        <begin position="506"/>
        <end position="643"/>
    </location>
</feature>
<accession>A0A7M7NAB2</accession>
<proteinExistence type="inferred from homology"/>
<keyword evidence="5" id="KW-0732">Signal</keyword>
<keyword evidence="19" id="KW-1185">Reference proteome</keyword>
<evidence type="ECO:0000256" key="13">
    <source>
        <dbReference type="PROSITE-ProRule" id="PRU01240"/>
    </source>
</evidence>
<dbReference type="InterPro" id="IPR002884">
    <property type="entry name" value="P_dom"/>
</dbReference>
<dbReference type="PANTHER" id="PTHR42884">
    <property type="entry name" value="PROPROTEIN CONVERTASE SUBTILISIN/KEXIN-RELATED"/>
    <property type="match status" value="1"/>
</dbReference>
<dbReference type="InterPro" id="IPR023827">
    <property type="entry name" value="Peptidase_S8_Asp-AS"/>
</dbReference>
<evidence type="ECO:0000256" key="5">
    <source>
        <dbReference type="ARBA" id="ARBA00022729"/>
    </source>
</evidence>
<keyword evidence="10" id="KW-0865">Zymogen</keyword>
<dbReference type="PROSITE" id="PS00138">
    <property type="entry name" value="SUBTILASE_SER"/>
    <property type="match status" value="1"/>
</dbReference>
<feature type="active site" description="Charge relay system" evidence="12 13">
    <location>
        <position position="209"/>
    </location>
</feature>
<dbReference type="OrthoDB" id="300641at2759"/>
<evidence type="ECO:0000259" key="17">
    <source>
        <dbReference type="PROSITE" id="PS51829"/>
    </source>
</evidence>
<keyword evidence="11" id="KW-0325">Glycoprotein</keyword>
<dbReference type="PROSITE" id="PS51892">
    <property type="entry name" value="SUBTILASE"/>
    <property type="match status" value="1"/>
</dbReference>
<dbReference type="InterPro" id="IPR022398">
    <property type="entry name" value="Peptidase_S8_His-AS"/>
</dbReference>
<dbReference type="Pfam" id="PF01483">
    <property type="entry name" value="P_proprotein"/>
    <property type="match status" value="1"/>
</dbReference>
<dbReference type="SUPFAM" id="SSF52743">
    <property type="entry name" value="Subtilisin-like"/>
    <property type="match status" value="1"/>
</dbReference>
<dbReference type="Gene3D" id="3.30.70.850">
    <property type="entry name" value="Peptidase S8, pro-domain"/>
    <property type="match status" value="1"/>
</dbReference>
<evidence type="ECO:0000256" key="1">
    <source>
        <dbReference type="ARBA" id="ARBA00004370"/>
    </source>
</evidence>
<dbReference type="RefSeq" id="XP_030833388.1">
    <property type="nucleotide sequence ID" value="XM_030977528.1"/>
</dbReference>
<dbReference type="KEGG" id="spu:585040"/>